<dbReference type="Proteomes" id="UP000886523">
    <property type="component" value="Unassembled WGS sequence"/>
</dbReference>
<evidence type="ECO:0000256" key="1">
    <source>
        <dbReference type="SAM" id="MobiDB-lite"/>
    </source>
</evidence>
<feature type="compositionally biased region" description="Low complexity" evidence="1">
    <location>
        <begin position="212"/>
        <end position="224"/>
    </location>
</feature>
<feature type="region of interest" description="Disordered" evidence="1">
    <location>
        <begin position="157"/>
        <end position="180"/>
    </location>
</feature>
<dbReference type="AlphaFoldDB" id="A0A9P6DVG3"/>
<feature type="region of interest" description="Disordered" evidence="1">
    <location>
        <begin position="192"/>
        <end position="224"/>
    </location>
</feature>
<protein>
    <submittedName>
        <fullName evidence="2">Uncharacterized protein</fullName>
    </submittedName>
</protein>
<gene>
    <name evidence="2" type="ORF">BS47DRAFT_1363052</name>
</gene>
<feature type="region of interest" description="Disordered" evidence="1">
    <location>
        <begin position="73"/>
        <end position="119"/>
    </location>
</feature>
<feature type="region of interest" description="Disordered" evidence="1">
    <location>
        <begin position="236"/>
        <end position="258"/>
    </location>
</feature>
<feature type="compositionally biased region" description="Basic and acidic residues" evidence="1">
    <location>
        <begin position="96"/>
        <end position="117"/>
    </location>
</feature>
<keyword evidence="3" id="KW-1185">Reference proteome</keyword>
<evidence type="ECO:0000313" key="2">
    <source>
        <dbReference type="EMBL" id="KAF9512648.1"/>
    </source>
</evidence>
<feature type="compositionally biased region" description="Polar residues" evidence="1">
    <location>
        <begin position="157"/>
        <end position="173"/>
    </location>
</feature>
<evidence type="ECO:0000313" key="3">
    <source>
        <dbReference type="Proteomes" id="UP000886523"/>
    </source>
</evidence>
<feature type="region of interest" description="Disordered" evidence="1">
    <location>
        <begin position="318"/>
        <end position="346"/>
    </location>
</feature>
<reference evidence="2" key="1">
    <citation type="journal article" date="2020" name="Nat. Commun.">
        <title>Large-scale genome sequencing of mycorrhizal fungi provides insights into the early evolution of symbiotic traits.</title>
        <authorList>
            <person name="Miyauchi S."/>
            <person name="Kiss E."/>
            <person name="Kuo A."/>
            <person name="Drula E."/>
            <person name="Kohler A."/>
            <person name="Sanchez-Garcia M."/>
            <person name="Morin E."/>
            <person name="Andreopoulos B."/>
            <person name="Barry K.W."/>
            <person name="Bonito G."/>
            <person name="Buee M."/>
            <person name="Carver A."/>
            <person name="Chen C."/>
            <person name="Cichocki N."/>
            <person name="Clum A."/>
            <person name="Culley D."/>
            <person name="Crous P.W."/>
            <person name="Fauchery L."/>
            <person name="Girlanda M."/>
            <person name="Hayes R.D."/>
            <person name="Keri Z."/>
            <person name="LaButti K."/>
            <person name="Lipzen A."/>
            <person name="Lombard V."/>
            <person name="Magnuson J."/>
            <person name="Maillard F."/>
            <person name="Murat C."/>
            <person name="Nolan M."/>
            <person name="Ohm R.A."/>
            <person name="Pangilinan J."/>
            <person name="Pereira M.F."/>
            <person name="Perotto S."/>
            <person name="Peter M."/>
            <person name="Pfister S."/>
            <person name="Riley R."/>
            <person name="Sitrit Y."/>
            <person name="Stielow J.B."/>
            <person name="Szollosi G."/>
            <person name="Zifcakova L."/>
            <person name="Stursova M."/>
            <person name="Spatafora J.W."/>
            <person name="Tedersoo L."/>
            <person name="Vaario L.M."/>
            <person name="Yamada A."/>
            <person name="Yan M."/>
            <person name="Wang P."/>
            <person name="Xu J."/>
            <person name="Bruns T."/>
            <person name="Baldrian P."/>
            <person name="Vilgalys R."/>
            <person name="Dunand C."/>
            <person name="Henrissat B."/>
            <person name="Grigoriev I.V."/>
            <person name="Hibbett D."/>
            <person name="Nagy L.G."/>
            <person name="Martin F.M."/>
        </authorList>
    </citation>
    <scope>NUCLEOTIDE SEQUENCE</scope>
    <source>
        <strain evidence="2">UP504</strain>
    </source>
</reference>
<dbReference type="EMBL" id="MU128984">
    <property type="protein sequence ID" value="KAF9512648.1"/>
    <property type="molecule type" value="Genomic_DNA"/>
</dbReference>
<name>A0A9P6DVG3_9AGAM</name>
<sequence>MQIASRRKELSVIATWGRSCKLLSEEGSLVADKARGGDRNGDCGGGKIVAQDLRSGPVMTMMKEDKKMAVLQNSNEHEAKRGAPDSGVDMDVGVPEPEREGEREKNGERLGCDHKDSGTAGSVPGVGVLLLLRMDIDMARGESGNMGMALLGKRISRSPSMSTTDSISTSGSWPRNGGGDTGRLLVDAKEDRVGEGGRDIGSWAKGSTTCHPSPSLFPSSSPSRSNLRLDPLVFLHPSGEGRERHSGSPSSVIASPALSPALPPEQIHLARRVPTTGRTAPLTSVPASSIAAPSLKMDHEGGLLRVLWLPLVSSCPSSDGGGAGGAGEEADAAKNAEDVEGKRARSLEGRRNIEVEERRTGQDVLLEGRAGCKGCAFSLDGLLSGTSRPHAHQRGQVHRVSHAFASMPGYIVIPFAHVPLCDLMGDRYYGDGSGAGRSLGKRVETMGIEHEGDVIGLWDDEYGVAEPCGAPQHRRPTAILYGEVENTYPLFRCGKRELSTGRAALGVADGQDSDHVDGG</sequence>
<accession>A0A9P6DVG3</accession>
<feature type="compositionally biased region" description="Basic and acidic residues" evidence="1">
    <location>
        <begin position="331"/>
        <end position="346"/>
    </location>
</feature>
<organism evidence="2 3">
    <name type="scientific">Hydnum rufescens UP504</name>
    <dbReference type="NCBI Taxonomy" id="1448309"/>
    <lineage>
        <taxon>Eukaryota</taxon>
        <taxon>Fungi</taxon>
        <taxon>Dikarya</taxon>
        <taxon>Basidiomycota</taxon>
        <taxon>Agaricomycotina</taxon>
        <taxon>Agaricomycetes</taxon>
        <taxon>Cantharellales</taxon>
        <taxon>Hydnaceae</taxon>
        <taxon>Hydnum</taxon>
    </lineage>
</organism>
<proteinExistence type="predicted"/>
<comment type="caution">
    <text evidence="2">The sequence shown here is derived from an EMBL/GenBank/DDBJ whole genome shotgun (WGS) entry which is preliminary data.</text>
</comment>
<feature type="compositionally biased region" description="Low complexity" evidence="1">
    <location>
        <begin position="248"/>
        <end position="258"/>
    </location>
</feature>